<reference evidence="1 2" key="1">
    <citation type="journal article" date="2005" name="Int. J. Syst. Evol. Microbiol.">
        <title>Halobacillus yeomjeoni sp. nov., isolated from a marine solar saltern in Korea.</title>
        <authorList>
            <person name="Yoon J.H."/>
            <person name="Kang S.J."/>
            <person name="Lee C.H."/>
            <person name="Oh H.W."/>
            <person name="Oh T.K."/>
        </authorList>
    </citation>
    <scope>NUCLEOTIDE SEQUENCE [LARGE SCALE GENOMIC DNA]</scope>
    <source>
        <strain evidence="1 2">KCTC 3957</strain>
    </source>
</reference>
<gene>
    <name evidence="1" type="ORF">H0267_07730</name>
</gene>
<protein>
    <submittedName>
        <fullName evidence="1">dUTP diphosphatase</fullName>
    </submittedName>
</protein>
<dbReference type="RefSeq" id="WP_197316668.1">
    <property type="nucleotide sequence ID" value="NZ_JADZSC010000001.1"/>
</dbReference>
<dbReference type="InterPro" id="IPR016947">
    <property type="entry name" value="UCP030140"/>
</dbReference>
<organism evidence="1 2">
    <name type="scientific">Halobacillus yeomjeoni</name>
    <dbReference type="NCBI Taxonomy" id="311194"/>
    <lineage>
        <taxon>Bacteria</taxon>
        <taxon>Bacillati</taxon>
        <taxon>Bacillota</taxon>
        <taxon>Bacilli</taxon>
        <taxon>Bacillales</taxon>
        <taxon>Bacillaceae</taxon>
        <taxon>Halobacillus</taxon>
    </lineage>
</organism>
<dbReference type="SUPFAM" id="SSF101386">
    <property type="entry name" value="all-alpha NTP pyrophosphatases"/>
    <property type="match status" value="1"/>
</dbReference>
<dbReference type="AlphaFoldDB" id="A0A931HVG4"/>
<dbReference type="Proteomes" id="UP000614490">
    <property type="component" value="Unassembled WGS sequence"/>
</dbReference>
<dbReference type="CDD" id="cd11527">
    <property type="entry name" value="NTP-PPase_dUTPase"/>
    <property type="match status" value="1"/>
</dbReference>
<dbReference type="Gene3D" id="1.10.4010.10">
    <property type="entry name" value="Type II deoxyuridine triphosphatase"/>
    <property type="match status" value="1"/>
</dbReference>
<evidence type="ECO:0000313" key="1">
    <source>
        <dbReference type="EMBL" id="MBH0230103.1"/>
    </source>
</evidence>
<dbReference type="InterPro" id="IPR014871">
    <property type="entry name" value="dUTPase/dCTP_pyrophosphatase"/>
</dbReference>
<dbReference type="Pfam" id="PF08761">
    <property type="entry name" value="dUTPase_2"/>
    <property type="match status" value="1"/>
</dbReference>
<dbReference type="PIRSF" id="PIRSF030140">
    <property type="entry name" value="UCP030140"/>
    <property type="match status" value="1"/>
</dbReference>
<evidence type="ECO:0000313" key="2">
    <source>
        <dbReference type="Proteomes" id="UP000614490"/>
    </source>
</evidence>
<keyword evidence="2" id="KW-1185">Reference proteome</keyword>
<accession>A0A931HVG4</accession>
<proteinExistence type="predicted"/>
<name>A0A931HVG4_9BACI</name>
<dbReference type="EMBL" id="JADZSC010000001">
    <property type="protein sequence ID" value="MBH0230103.1"/>
    <property type="molecule type" value="Genomic_DNA"/>
</dbReference>
<comment type="caution">
    <text evidence="1">The sequence shown here is derived from an EMBL/GenBank/DDBJ whole genome shotgun (WGS) entry which is preliminary data.</text>
</comment>
<sequence>MNWETLYQMQRNLDQYIENQHQIEQGTKVDEKILAFLVEVGELANETRCFKFWSLKGPSDKDVILEEYVDGLHFLLSVGLDCGFRYTETEYGECDTQVEAFLNIYRSSETFRDKKTAANYQQLFSSFLQLGRTLGFHEDESFHAYYEKNEVNYQRQDEGY</sequence>